<dbReference type="InterPro" id="IPR036291">
    <property type="entry name" value="NAD(P)-bd_dom_sf"/>
</dbReference>
<evidence type="ECO:0000313" key="3">
    <source>
        <dbReference type="Proteomes" id="UP000320055"/>
    </source>
</evidence>
<dbReference type="InterPro" id="IPR051604">
    <property type="entry name" value="Ergot_Alk_Oxidoreductase"/>
</dbReference>
<reference evidence="2 3" key="1">
    <citation type="submission" date="2019-01" db="EMBL/GenBank/DDBJ databases">
        <authorList>
            <person name="Brito A."/>
        </authorList>
    </citation>
    <scope>NUCLEOTIDE SEQUENCE [LARGE SCALE GENOMIC DNA]</scope>
    <source>
        <strain evidence="2">1</strain>
    </source>
</reference>
<dbReference type="PANTHER" id="PTHR43162:SF1">
    <property type="entry name" value="PRESTALK A DIFFERENTIATION PROTEIN A"/>
    <property type="match status" value="1"/>
</dbReference>
<dbReference type="Gene3D" id="3.90.25.10">
    <property type="entry name" value="UDP-galactose 4-epimerase, domain 1"/>
    <property type="match status" value="1"/>
</dbReference>
<dbReference type="Proteomes" id="UP000320055">
    <property type="component" value="Unassembled WGS sequence"/>
</dbReference>
<keyword evidence="3" id="KW-1185">Reference proteome</keyword>
<name>A0A563VRG8_9CYAN</name>
<feature type="domain" description="NmrA-like" evidence="1">
    <location>
        <begin position="2"/>
        <end position="260"/>
    </location>
</feature>
<proteinExistence type="predicted"/>
<dbReference type="AlphaFoldDB" id="A0A563VRG8"/>
<protein>
    <recommendedName>
        <fullName evidence="1">NmrA-like domain-containing protein</fullName>
    </recommendedName>
</protein>
<gene>
    <name evidence="2" type="ORF">H1P_2310011</name>
</gene>
<dbReference type="RefSeq" id="WP_186376120.1">
    <property type="nucleotide sequence ID" value="NZ_LR213976.1"/>
</dbReference>
<evidence type="ECO:0000259" key="1">
    <source>
        <dbReference type="Pfam" id="PF05368"/>
    </source>
</evidence>
<dbReference type="SUPFAM" id="SSF51735">
    <property type="entry name" value="NAD(P)-binding Rossmann-fold domains"/>
    <property type="match status" value="1"/>
</dbReference>
<accession>A0A563VRG8</accession>
<dbReference type="EMBL" id="CAACVJ010000148">
    <property type="protein sequence ID" value="VEP14013.1"/>
    <property type="molecule type" value="Genomic_DNA"/>
</dbReference>
<dbReference type="Pfam" id="PF05368">
    <property type="entry name" value="NmrA"/>
    <property type="match status" value="1"/>
</dbReference>
<sequence length="299" mass="33342">MKIVVSGATGQVGSKIVSQLIDRSDCELVLLSKRGIGLEEASRKGATIYTGDIKEPAFLQQALAEVDTFYLMFPPQNNVDDVIGHYRIILENAIAAIKQHHVSRVVLQSSYGSHRDRGTGSIVGTYLAEQALKTLEIDFTAIRPSYFMENFLWFTNSIRESDAIFLPVSGEASTCFIATQDIANAATEIILDTQWHGNQIKELHGHCNLTFDRIAEIIGKELNRPVKHIELSDEEAISAFVAPQVGFSHTYAKAFIEIHRAIETQWLKPEFAHSQTTTEAMTFDRFVRAFLKPAIANTK</sequence>
<organism evidence="2 3">
    <name type="scientific">Hyella patelloides LEGE 07179</name>
    <dbReference type="NCBI Taxonomy" id="945734"/>
    <lineage>
        <taxon>Bacteria</taxon>
        <taxon>Bacillati</taxon>
        <taxon>Cyanobacteriota</taxon>
        <taxon>Cyanophyceae</taxon>
        <taxon>Pleurocapsales</taxon>
        <taxon>Hyellaceae</taxon>
        <taxon>Hyella</taxon>
    </lineage>
</organism>
<dbReference type="InterPro" id="IPR008030">
    <property type="entry name" value="NmrA-like"/>
</dbReference>
<evidence type="ECO:0000313" key="2">
    <source>
        <dbReference type="EMBL" id="VEP14013.1"/>
    </source>
</evidence>
<dbReference type="PANTHER" id="PTHR43162">
    <property type="match status" value="1"/>
</dbReference>
<dbReference type="Gene3D" id="3.40.50.720">
    <property type="entry name" value="NAD(P)-binding Rossmann-like Domain"/>
    <property type="match status" value="1"/>
</dbReference>